<evidence type="ECO:0000256" key="6">
    <source>
        <dbReference type="ARBA" id="ARBA00022857"/>
    </source>
</evidence>
<keyword evidence="3" id="KW-0444">Lipid biosynthesis</keyword>
<comment type="catalytic activity">
    <reaction evidence="17">
        <text>(2E)-hexenoyl-CoA + NADPH + H(+) = hexanoyl-CoA + NADP(+)</text>
        <dbReference type="Rhea" id="RHEA:44956"/>
        <dbReference type="ChEBI" id="CHEBI:15378"/>
        <dbReference type="ChEBI" id="CHEBI:57783"/>
        <dbReference type="ChEBI" id="CHEBI:58349"/>
        <dbReference type="ChEBI" id="CHEBI:62077"/>
        <dbReference type="ChEBI" id="CHEBI:62620"/>
    </reaction>
    <physiologicalReaction direction="left-to-right" evidence="17">
        <dbReference type="Rhea" id="RHEA:44957"/>
    </physiologicalReaction>
</comment>
<keyword evidence="22" id="KW-1185">Reference proteome</keyword>
<evidence type="ECO:0000313" key="21">
    <source>
        <dbReference type="EMBL" id="KAL3793388.1"/>
    </source>
</evidence>
<evidence type="ECO:0000256" key="2">
    <source>
        <dbReference type="ARBA" id="ARBA00005189"/>
    </source>
</evidence>
<keyword evidence="9" id="KW-0576">Peroxisome</keyword>
<evidence type="ECO:0000256" key="14">
    <source>
        <dbReference type="ARBA" id="ARBA00041063"/>
    </source>
</evidence>
<dbReference type="Proteomes" id="UP001530400">
    <property type="component" value="Unassembled WGS sequence"/>
</dbReference>
<evidence type="ECO:0000256" key="10">
    <source>
        <dbReference type="ARBA" id="ARBA00023160"/>
    </source>
</evidence>
<dbReference type="EMBL" id="JALLPJ020000394">
    <property type="protein sequence ID" value="KAL3793388.1"/>
    <property type="molecule type" value="Genomic_DNA"/>
</dbReference>
<dbReference type="Gene3D" id="3.40.50.720">
    <property type="entry name" value="NAD(P)-binding Rossmann-like Domain"/>
    <property type="match status" value="1"/>
</dbReference>
<keyword evidence="5" id="KW-0276">Fatty acid metabolism</keyword>
<comment type="catalytic activity">
    <reaction evidence="19">
        <text>(2E)-decenoyl-CoA + NADPH + H(+) = decanoyl-CoA + NADP(+)</text>
        <dbReference type="Rhea" id="RHEA:44960"/>
        <dbReference type="ChEBI" id="CHEBI:15378"/>
        <dbReference type="ChEBI" id="CHEBI:57783"/>
        <dbReference type="ChEBI" id="CHEBI:58349"/>
        <dbReference type="ChEBI" id="CHEBI:61406"/>
        <dbReference type="ChEBI" id="CHEBI:61430"/>
    </reaction>
    <physiologicalReaction direction="left-to-right" evidence="19">
        <dbReference type="Rhea" id="RHEA:44961"/>
    </physiologicalReaction>
</comment>
<dbReference type="PRINTS" id="PR00081">
    <property type="entry name" value="GDHRDH"/>
</dbReference>
<evidence type="ECO:0000256" key="18">
    <source>
        <dbReference type="ARBA" id="ARBA00049251"/>
    </source>
</evidence>
<comment type="catalytic activity">
    <reaction evidence="18">
        <text>a (2E)-enoyl-CoA + NADPH + H(+) = a 2,3-saturated acyl-CoA + NADP(+)</text>
        <dbReference type="Rhea" id="RHEA:33763"/>
        <dbReference type="ChEBI" id="CHEBI:15378"/>
        <dbReference type="ChEBI" id="CHEBI:57783"/>
        <dbReference type="ChEBI" id="CHEBI:58349"/>
        <dbReference type="ChEBI" id="CHEBI:58856"/>
        <dbReference type="ChEBI" id="CHEBI:65111"/>
        <dbReference type="EC" id="1.3.1.38"/>
    </reaction>
    <physiologicalReaction direction="left-to-right" evidence="18">
        <dbReference type="Rhea" id="RHEA:33764"/>
    </physiologicalReaction>
</comment>
<dbReference type="GO" id="GO:0005777">
    <property type="term" value="C:peroxisome"/>
    <property type="evidence" value="ECO:0007669"/>
    <property type="project" value="UniProtKB-SubCell"/>
</dbReference>
<sequence length="292" mass="31542">MSTWQSVYRPSLFANKIALVTGGGTGIGRSITKELASLGATVVIASRDRDKCLITAKEINEEINDCNRSGKVVVGPSTSIRNEEEVQNLIEYIIKEYKALHLLVNNAGGQFVCSAEELSSKGFNAVVQTNLSGTFHVCRAAYEHYMRDHGGNIVNLTLGNRNGMPNMVHSGAARAGIENMTITLSQEWMESGVRINCVRPGIVWTTSGFENYGPAGDLFVDRILPSLPAKRFATPEEISSAVCWLLSEGSSYVTGSVVSVDGGGAYHFLPLITIEDTCHLPVYGVLPTKAKL</sequence>
<evidence type="ECO:0000256" key="12">
    <source>
        <dbReference type="ARBA" id="ARBA00038622"/>
    </source>
</evidence>
<evidence type="ECO:0000256" key="20">
    <source>
        <dbReference type="ARBA" id="ARBA00049559"/>
    </source>
</evidence>
<comment type="subcellular location">
    <subcellularLocation>
        <location evidence="1">Peroxisome</location>
    </subcellularLocation>
</comment>
<keyword evidence="4" id="KW-0597">Phosphoprotein</keyword>
<evidence type="ECO:0000256" key="17">
    <source>
        <dbReference type="ARBA" id="ARBA00049108"/>
    </source>
</evidence>
<evidence type="ECO:0000256" key="8">
    <source>
        <dbReference type="ARBA" id="ARBA00023098"/>
    </source>
</evidence>
<evidence type="ECO:0000256" key="5">
    <source>
        <dbReference type="ARBA" id="ARBA00022832"/>
    </source>
</evidence>
<evidence type="ECO:0000256" key="7">
    <source>
        <dbReference type="ARBA" id="ARBA00023002"/>
    </source>
</evidence>
<gene>
    <name evidence="21" type="ORF">ACHAWO_003080</name>
</gene>
<reference evidence="21 22" key="1">
    <citation type="submission" date="2024-10" db="EMBL/GenBank/DDBJ databases">
        <title>Updated reference genomes for cyclostephanoid diatoms.</title>
        <authorList>
            <person name="Roberts W.R."/>
            <person name="Alverson A.J."/>
        </authorList>
    </citation>
    <scope>NUCLEOTIDE SEQUENCE [LARGE SCALE GENOMIC DNA]</scope>
    <source>
        <strain evidence="21 22">AJA010-31</strain>
    </source>
</reference>
<dbReference type="InterPro" id="IPR036291">
    <property type="entry name" value="NAD(P)-bd_dom_sf"/>
</dbReference>
<comment type="subunit">
    <text evidence="12">Interacts with PEX5, probably required to target it into peroxisomes.</text>
</comment>
<evidence type="ECO:0000256" key="3">
    <source>
        <dbReference type="ARBA" id="ARBA00022516"/>
    </source>
</evidence>
<name>A0ABD3PZ15_9STRA</name>
<dbReference type="InterPro" id="IPR052388">
    <property type="entry name" value="Peroxisomal_t2-enoyl-CoA_red"/>
</dbReference>
<dbReference type="AlphaFoldDB" id="A0ABD3PZ15"/>
<evidence type="ECO:0000256" key="15">
    <source>
        <dbReference type="ARBA" id="ARBA00047570"/>
    </source>
</evidence>
<keyword evidence="7" id="KW-0560">Oxidoreductase</keyword>
<dbReference type="PANTHER" id="PTHR24317:SF7">
    <property type="entry name" value="PEROXISOMAL TRANS-2-ENOYL-COA REDUCTASE"/>
    <property type="match status" value="1"/>
</dbReference>
<keyword evidence="8" id="KW-0443">Lipid metabolism</keyword>
<keyword evidence="10" id="KW-0275">Fatty acid biosynthesis</keyword>
<comment type="function">
    <text evidence="11">Participates in chain elongation of fatty acids. Catalyzes the reduction of trans-2-enoyl-CoAs of varying chain lengths from 6:1 to 16:1, having maximum activity with 10:1 CoA. Has no 2,4-dienoyl-CoA reductase activity.</text>
</comment>
<dbReference type="SUPFAM" id="SSF51735">
    <property type="entry name" value="NAD(P)-binding Rossmann-fold domains"/>
    <property type="match status" value="1"/>
</dbReference>
<evidence type="ECO:0000256" key="1">
    <source>
        <dbReference type="ARBA" id="ARBA00004275"/>
    </source>
</evidence>
<comment type="pathway">
    <text evidence="2">Lipid metabolism.</text>
</comment>
<dbReference type="InterPro" id="IPR002347">
    <property type="entry name" value="SDR_fam"/>
</dbReference>
<dbReference type="GO" id="GO:0006633">
    <property type="term" value="P:fatty acid biosynthetic process"/>
    <property type="evidence" value="ECO:0007669"/>
    <property type="project" value="UniProtKB-KW"/>
</dbReference>
<evidence type="ECO:0000256" key="19">
    <source>
        <dbReference type="ARBA" id="ARBA00049386"/>
    </source>
</evidence>
<dbReference type="PANTHER" id="PTHR24317">
    <property type="entry name" value="PEROXISOMAL TRANS-2-ENOYL-COA REDUCTASE"/>
    <property type="match status" value="1"/>
</dbReference>
<evidence type="ECO:0000256" key="9">
    <source>
        <dbReference type="ARBA" id="ARBA00023140"/>
    </source>
</evidence>
<comment type="catalytic activity">
    <reaction evidence="15">
        <text>(2E)-dodecenoyl-CoA + NADPH + H(+) = dodecanoyl-CoA + NADP(+)</text>
        <dbReference type="Rhea" id="RHEA:44964"/>
        <dbReference type="ChEBI" id="CHEBI:15378"/>
        <dbReference type="ChEBI" id="CHEBI:57330"/>
        <dbReference type="ChEBI" id="CHEBI:57375"/>
        <dbReference type="ChEBI" id="CHEBI:57783"/>
        <dbReference type="ChEBI" id="CHEBI:58349"/>
    </reaction>
    <physiologicalReaction direction="left-to-right" evidence="15">
        <dbReference type="Rhea" id="RHEA:44965"/>
    </physiologicalReaction>
</comment>
<dbReference type="FunFam" id="3.40.50.720:FF:000084">
    <property type="entry name" value="Short-chain dehydrogenase reductase"/>
    <property type="match status" value="1"/>
</dbReference>
<comment type="catalytic activity">
    <reaction evidence="16">
        <text>(2E)-tetradecenoyl-CoA + NADPH + H(+) = tetradecanoyl-CoA + NADP(+)</text>
        <dbReference type="Rhea" id="RHEA:44968"/>
        <dbReference type="ChEBI" id="CHEBI:15378"/>
        <dbReference type="ChEBI" id="CHEBI:57385"/>
        <dbReference type="ChEBI" id="CHEBI:57783"/>
        <dbReference type="ChEBI" id="CHEBI:58349"/>
        <dbReference type="ChEBI" id="CHEBI:61405"/>
    </reaction>
    <physiologicalReaction direction="left-to-right" evidence="16">
        <dbReference type="Rhea" id="RHEA:44969"/>
    </physiologicalReaction>
</comment>
<dbReference type="Pfam" id="PF13561">
    <property type="entry name" value="adh_short_C2"/>
    <property type="match status" value="1"/>
</dbReference>
<comment type="caution">
    <text evidence="21">The sequence shown here is derived from an EMBL/GenBank/DDBJ whole genome shotgun (WGS) entry which is preliminary data.</text>
</comment>
<keyword evidence="6" id="KW-0521">NADP</keyword>
<evidence type="ECO:0000256" key="11">
    <source>
        <dbReference type="ARBA" id="ARBA00037124"/>
    </source>
</evidence>
<comment type="catalytic activity">
    <reaction evidence="20">
        <text>(2E)-octenoyl-CoA + NADPH + H(+) = octanoyl-CoA + NADP(+)</text>
        <dbReference type="Rhea" id="RHEA:44952"/>
        <dbReference type="ChEBI" id="CHEBI:15378"/>
        <dbReference type="ChEBI" id="CHEBI:57386"/>
        <dbReference type="ChEBI" id="CHEBI:57783"/>
        <dbReference type="ChEBI" id="CHEBI:58349"/>
        <dbReference type="ChEBI" id="CHEBI:62242"/>
    </reaction>
    <physiologicalReaction direction="left-to-right" evidence="20">
        <dbReference type="Rhea" id="RHEA:44953"/>
    </physiologicalReaction>
</comment>
<evidence type="ECO:0000256" key="16">
    <source>
        <dbReference type="ARBA" id="ARBA00048686"/>
    </source>
</evidence>
<dbReference type="GO" id="GO:0019166">
    <property type="term" value="F:trans-2-enoyl-CoA reductase (NADPH) activity"/>
    <property type="evidence" value="ECO:0007669"/>
    <property type="project" value="UniProtKB-EC"/>
</dbReference>
<dbReference type="EC" id="1.3.1.38" evidence="13"/>
<evidence type="ECO:0000313" key="22">
    <source>
        <dbReference type="Proteomes" id="UP001530400"/>
    </source>
</evidence>
<accession>A0ABD3PZ15</accession>
<organism evidence="21 22">
    <name type="scientific">Cyclotella atomus</name>
    <dbReference type="NCBI Taxonomy" id="382360"/>
    <lineage>
        <taxon>Eukaryota</taxon>
        <taxon>Sar</taxon>
        <taxon>Stramenopiles</taxon>
        <taxon>Ochrophyta</taxon>
        <taxon>Bacillariophyta</taxon>
        <taxon>Coscinodiscophyceae</taxon>
        <taxon>Thalassiosirophycidae</taxon>
        <taxon>Stephanodiscales</taxon>
        <taxon>Stephanodiscaceae</taxon>
        <taxon>Cyclotella</taxon>
    </lineage>
</organism>
<protein>
    <recommendedName>
        <fullName evidence="14">Peroxisomal trans-2-enoyl-CoA reductase</fullName>
        <ecNumber evidence="13">1.3.1.38</ecNumber>
    </recommendedName>
</protein>
<evidence type="ECO:0000256" key="13">
    <source>
        <dbReference type="ARBA" id="ARBA00038849"/>
    </source>
</evidence>
<evidence type="ECO:0000256" key="4">
    <source>
        <dbReference type="ARBA" id="ARBA00022553"/>
    </source>
</evidence>
<proteinExistence type="predicted"/>